<proteinExistence type="predicted"/>
<sequence length="162" mass="18134">MKQARRHISLRLKESGSMDRIIMNWLEHQHAQSGAPKSSAAIIKNELIDKIIASTPKGLLQDFLKKPSSGLETNSSINPRPKVVEPISIANDVDVGPEQREADESDFEDFDMEKIEHRHFVNQADQEPVRVEPIVQKSTGSESAKSSRHLSALKKLAKNAEF</sequence>
<dbReference type="KEGG" id="mech:Q9L42_021280"/>
<name>A0AAU7P1N0_9GAMM</name>
<geneLocation type="plasmid" evidence="2 3">
    <name>unnamed2</name>
</geneLocation>
<gene>
    <name evidence="2" type="ORF">Q9L42_021280</name>
</gene>
<dbReference type="EMBL" id="CP157744">
    <property type="protein sequence ID" value="XBS22841.1"/>
    <property type="molecule type" value="Genomic_DNA"/>
</dbReference>
<keyword evidence="2" id="KW-0614">Plasmid</keyword>
<accession>A0AAU7P1N0</accession>
<evidence type="ECO:0000256" key="1">
    <source>
        <dbReference type="SAM" id="MobiDB-lite"/>
    </source>
</evidence>
<evidence type="ECO:0000313" key="3">
    <source>
        <dbReference type="Proteomes" id="UP001225378"/>
    </source>
</evidence>
<evidence type="ECO:0000313" key="2">
    <source>
        <dbReference type="EMBL" id="XBS22841.1"/>
    </source>
</evidence>
<feature type="region of interest" description="Disordered" evidence="1">
    <location>
        <begin position="68"/>
        <end position="108"/>
    </location>
</feature>
<reference evidence="2 3" key="1">
    <citation type="journal article" date="2024" name="Microbiology">
        <title>Methylomarinum rosea sp. nov., a novel halophilic methanotrophic bacterium from the hypersaline Lake Elton.</title>
        <authorList>
            <person name="Suleimanov R.Z."/>
            <person name="Oshkin I.Y."/>
            <person name="Danilova O.V."/>
            <person name="Suzina N.E."/>
            <person name="Dedysh S.N."/>
        </authorList>
    </citation>
    <scope>NUCLEOTIDE SEQUENCE [LARGE SCALE GENOMIC DNA]</scope>
    <source>
        <strain evidence="2 3">Ch1-1</strain>
        <plasmid evidence="3">unnamed2</plasmid>
    </source>
</reference>
<feature type="region of interest" description="Disordered" evidence="1">
    <location>
        <begin position="121"/>
        <end position="150"/>
    </location>
</feature>
<keyword evidence="3" id="KW-1185">Reference proteome</keyword>
<dbReference type="AlphaFoldDB" id="A0AAU7P1N0"/>
<dbReference type="Proteomes" id="UP001225378">
    <property type="component" value="Plasmid unnamed2"/>
</dbReference>
<dbReference type="RefSeq" id="WP_305910444.1">
    <property type="nucleotide sequence ID" value="NZ_CP157744.1"/>
</dbReference>
<organism evidence="2 3">
    <name type="scientific">Methylomarinum roseum</name>
    <dbReference type="NCBI Taxonomy" id="3067653"/>
    <lineage>
        <taxon>Bacteria</taxon>
        <taxon>Pseudomonadati</taxon>
        <taxon>Pseudomonadota</taxon>
        <taxon>Gammaproteobacteria</taxon>
        <taxon>Methylococcales</taxon>
        <taxon>Methylococcaceae</taxon>
        <taxon>Methylomarinum</taxon>
    </lineage>
</organism>
<protein>
    <submittedName>
        <fullName evidence="2">Uncharacterized protein</fullName>
    </submittedName>
</protein>